<keyword evidence="3" id="KW-1185">Reference proteome</keyword>
<dbReference type="SMART" id="SM00829">
    <property type="entry name" value="PKS_ER"/>
    <property type="match status" value="1"/>
</dbReference>
<dbReference type="PRINTS" id="PR00080">
    <property type="entry name" value="SDRFAMILY"/>
</dbReference>
<proteinExistence type="predicted"/>
<dbReference type="GeneID" id="110772522"/>
<protein>
    <submittedName>
        <fullName evidence="4">Probable quinone oxidoreductase isoform X2</fullName>
    </submittedName>
</protein>
<dbReference type="Gene3D" id="3.40.50.720">
    <property type="entry name" value="NAD(P)-binding Rossmann-like Domain"/>
    <property type="match status" value="2"/>
</dbReference>
<sequence length="611" mass="66189">MELKPGLSALVTGGASGIGKALSLAFGAKGIFVTVVDLSEEKGKEVASLVQKENAKFHTSLGFPSALFVKCDVTDTGNIAAAFEKHLATFGGLDICINSAGIINPIPFHKDQTDGTRSWRLTVNLNLIAIIDCTRLAIKIMQAVQKPGVIINMGSAAGLYPLYGDPIYSGSKGGVVQFTRSLVPYKHQGIRINVLCPEFVESTDMGLKAGSKFVSMMGGFVPMEMVVKGAFELITDESKAGSCLWITNRRGMEYWPTPAEEAKYLISQTKRAATNAPFQAPLNLQLPQSFEKLVVHTLSHNFRNATGIVRAPLRLPIKPDHVLVKVIYAGVNASDVNYSSGRYFRGSNKDLESQLPFDCGFEAVGIIAAVGESVTNLKVGTPAAIMTFGSYAEFMMVPSKHILPVERPDPEVVAMLTSGLTASIALEKLSKLAGNTVVATCGGEEKAKHLKELGVDRVIDYKAEDIKTVLEKEFPKGVDIIYESVGGDMFDLCLNALAVYGRLIVIGMISQYQGEHGWKPSNYPGLCEKLLAKSQTVAGFFLLQYSHFWQEHLDKLFHLFSTGKLKVSLDPKQFLGVHSVADAVEYLHSGKSVGKVVVCIDPTFSQQTARL</sequence>
<accession>A0A6P5U0M1</accession>
<dbReference type="Pfam" id="PF00107">
    <property type="entry name" value="ADH_zinc_N"/>
    <property type="match status" value="1"/>
</dbReference>
<dbReference type="InterPro" id="IPR013154">
    <property type="entry name" value="ADH-like_N"/>
</dbReference>
<dbReference type="SUPFAM" id="SSF51735">
    <property type="entry name" value="NAD(P)-binding Rossmann-fold domains"/>
    <property type="match status" value="2"/>
</dbReference>
<dbReference type="InterPro" id="IPR051397">
    <property type="entry name" value="Zn-ADH-like_protein"/>
</dbReference>
<organism evidence="3 4">
    <name type="scientific">Prunus avium</name>
    <name type="common">Cherry</name>
    <name type="synonym">Cerasus avium</name>
    <dbReference type="NCBI Taxonomy" id="42229"/>
    <lineage>
        <taxon>Eukaryota</taxon>
        <taxon>Viridiplantae</taxon>
        <taxon>Streptophyta</taxon>
        <taxon>Embryophyta</taxon>
        <taxon>Tracheophyta</taxon>
        <taxon>Spermatophyta</taxon>
        <taxon>Magnoliopsida</taxon>
        <taxon>eudicotyledons</taxon>
        <taxon>Gunneridae</taxon>
        <taxon>Pentapetalae</taxon>
        <taxon>rosids</taxon>
        <taxon>fabids</taxon>
        <taxon>Rosales</taxon>
        <taxon>Rosaceae</taxon>
        <taxon>Amygdaloideae</taxon>
        <taxon>Amygdaleae</taxon>
        <taxon>Prunus</taxon>
    </lineage>
</organism>
<dbReference type="RefSeq" id="XP_021832649.1">
    <property type="nucleotide sequence ID" value="XM_021976957.1"/>
</dbReference>
<evidence type="ECO:0000313" key="4">
    <source>
        <dbReference type="RefSeq" id="XP_021832649.1"/>
    </source>
</evidence>
<dbReference type="FunFam" id="3.40.50.720:FF:000121">
    <property type="entry name" value="Prostaglandin reductase 2"/>
    <property type="match status" value="1"/>
</dbReference>
<dbReference type="InterPro" id="IPR013149">
    <property type="entry name" value="ADH-like_C"/>
</dbReference>
<dbReference type="InterPro" id="IPR011032">
    <property type="entry name" value="GroES-like_sf"/>
</dbReference>
<dbReference type="InterPro" id="IPR002347">
    <property type="entry name" value="SDR_fam"/>
</dbReference>
<evidence type="ECO:0000313" key="3">
    <source>
        <dbReference type="Proteomes" id="UP000515124"/>
    </source>
</evidence>
<dbReference type="Pfam" id="PF08240">
    <property type="entry name" value="ADH_N"/>
    <property type="match status" value="1"/>
</dbReference>
<dbReference type="SUPFAM" id="SSF50129">
    <property type="entry name" value="GroES-like"/>
    <property type="match status" value="1"/>
</dbReference>
<name>A0A6P5U0M1_PRUAV</name>
<evidence type="ECO:0000256" key="1">
    <source>
        <dbReference type="ARBA" id="ARBA00023002"/>
    </source>
</evidence>
<dbReference type="AlphaFoldDB" id="A0A6P5U0M1"/>
<dbReference type="GO" id="GO:0005739">
    <property type="term" value="C:mitochondrion"/>
    <property type="evidence" value="ECO:0007669"/>
    <property type="project" value="TreeGrafter"/>
</dbReference>
<dbReference type="Pfam" id="PF00106">
    <property type="entry name" value="adh_short"/>
    <property type="match status" value="1"/>
</dbReference>
<reference evidence="4" key="1">
    <citation type="submission" date="2025-08" db="UniProtKB">
        <authorList>
            <consortium name="RefSeq"/>
        </authorList>
    </citation>
    <scope>IDENTIFICATION</scope>
</reference>
<dbReference type="PANTHER" id="PTHR43677">
    <property type="entry name" value="SHORT-CHAIN DEHYDROGENASE/REDUCTASE"/>
    <property type="match status" value="1"/>
</dbReference>
<feature type="domain" description="Enoyl reductase (ER)" evidence="2">
    <location>
        <begin position="297"/>
        <end position="598"/>
    </location>
</feature>
<keyword evidence="1" id="KW-0560">Oxidoreductase</keyword>
<dbReference type="PANTHER" id="PTHR43677:SF3">
    <property type="entry name" value="PROSTAGLANDIN REDUCTASE 3"/>
    <property type="match status" value="1"/>
</dbReference>
<dbReference type="GO" id="GO:0016491">
    <property type="term" value="F:oxidoreductase activity"/>
    <property type="evidence" value="ECO:0007669"/>
    <property type="project" value="UniProtKB-KW"/>
</dbReference>
<dbReference type="InterPro" id="IPR020843">
    <property type="entry name" value="ER"/>
</dbReference>
<dbReference type="Proteomes" id="UP000515124">
    <property type="component" value="Unplaced"/>
</dbReference>
<gene>
    <name evidence="4" type="primary">LOC110772522</name>
</gene>
<dbReference type="Gene3D" id="3.90.180.10">
    <property type="entry name" value="Medium-chain alcohol dehydrogenases, catalytic domain"/>
    <property type="match status" value="2"/>
</dbReference>
<dbReference type="PRINTS" id="PR00081">
    <property type="entry name" value="GDHRDH"/>
</dbReference>
<dbReference type="InterPro" id="IPR036291">
    <property type="entry name" value="NAD(P)-bd_dom_sf"/>
</dbReference>
<evidence type="ECO:0000259" key="2">
    <source>
        <dbReference type="SMART" id="SM00829"/>
    </source>
</evidence>